<dbReference type="AlphaFoldDB" id="A0A198ULV6"/>
<protein>
    <recommendedName>
        <fullName evidence="4">DUF896 domain-containing protein</fullName>
    </recommendedName>
</protein>
<evidence type="ECO:0000313" key="2">
    <source>
        <dbReference type="EMBL" id="OAU97341.1"/>
    </source>
</evidence>
<dbReference type="Pfam" id="PF05979">
    <property type="entry name" value="DUF896"/>
    <property type="match status" value="1"/>
</dbReference>
<dbReference type="OrthoDB" id="390105at2"/>
<accession>A0A198ULV6</accession>
<keyword evidence="1" id="KW-0963">Cytoplasm</keyword>
<keyword evidence="3" id="KW-1185">Reference proteome</keyword>
<dbReference type="PATRIC" id="fig|480.237.peg.45"/>
<dbReference type="RefSeq" id="WP_064610601.1">
    <property type="nucleotide sequence ID" value="NZ_LXHB01000043.1"/>
</dbReference>
<evidence type="ECO:0000313" key="3">
    <source>
        <dbReference type="Proteomes" id="UP000078228"/>
    </source>
</evidence>
<dbReference type="PANTHER" id="PTHR37300">
    <property type="entry name" value="UPF0291 PROTEIN CBO2609/CLC_2481"/>
    <property type="match status" value="1"/>
</dbReference>
<dbReference type="EMBL" id="LXHC01000008">
    <property type="protein sequence ID" value="OAU97341.1"/>
    <property type="molecule type" value="Genomic_DNA"/>
</dbReference>
<dbReference type="Proteomes" id="UP000078228">
    <property type="component" value="Unassembled WGS sequence"/>
</dbReference>
<gene>
    <name evidence="2" type="ORF">AO384_0723</name>
</gene>
<reference evidence="2 3" key="1">
    <citation type="journal article" date="2016" name="Genome Biol. Evol.">
        <title>Comparative Genomic Analyses of the Moraxella catarrhalis Serosensitive and Seroresistant Lineages Demonstrate Their Independent Evolution.</title>
        <authorList>
            <person name="Earl J.P."/>
            <person name="de Vries S.P."/>
            <person name="Ahmed A."/>
            <person name="Powell E."/>
            <person name="Schultz M.P."/>
            <person name="Hermans P.W."/>
            <person name="Hill D.J."/>
            <person name="Zhou Z."/>
            <person name="Constantinidou C.I."/>
            <person name="Hu F.Z."/>
            <person name="Bootsma H.J."/>
            <person name="Ehrlich G.D."/>
        </authorList>
    </citation>
    <scope>NUCLEOTIDE SEQUENCE [LARGE SCALE GENOMIC DNA]</scope>
    <source>
        <strain evidence="2 3">Z7542</strain>
    </source>
</reference>
<dbReference type="SUPFAM" id="SSF158221">
    <property type="entry name" value="YnzC-like"/>
    <property type="match status" value="1"/>
</dbReference>
<dbReference type="InterPro" id="IPR009242">
    <property type="entry name" value="DUF896"/>
</dbReference>
<dbReference type="Gene3D" id="1.10.287.540">
    <property type="entry name" value="Helix hairpin bin"/>
    <property type="match status" value="1"/>
</dbReference>
<dbReference type="PANTHER" id="PTHR37300:SF2">
    <property type="entry name" value="UPF0291 PROTEIN BC_1827"/>
    <property type="match status" value="1"/>
</dbReference>
<evidence type="ECO:0008006" key="4">
    <source>
        <dbReference type="Google" id="ProtNLM"/>
    </source>
</evidence>
<dbReference type="HAMAP" id="MF_01103">
    <property type="entry name" value="UPF0291"/>
    <property type="match status" value="1"/>
</dbReference>
<proteinExistence type="inferred from homology"/>
<sequence length="77" mass="8724">MRIVELDRINELAHITKTTGLTQDELTERDELRQRYLAQIRGQVLNSLGTVTLLDEAGNDVTPTKLRDAQKYSALVN</sequence>
<comment type="caution">
    <text evidence="2">The sequence shown here is derived from an EMBL/GenBank/DDBJ whole genome shotgun (WGS) entry which is preliminary data.</text>
</comment>
<organism evidence="2 3">
    <name type="scientific">Moraxella catarrhalis</name>
    <name type="common">Branhamella catarrhalis</name>
    <dbReference type="NCBI Taxonomy" id="480"/>
    <lineage>
        <taxon>Bacteria</taxon>
        <taxon>Pseudomonadati</taxon>
        <taxon>Pseudomonadota</taxon>
        <taxon>Gammaproteobacteria</taxon>
        <taxon>Moraxellales</taxon>
        <taxon>Moraxellaceae</taxon>
        <taxon>Moraxella</taxon>
    </lineage>
</organism>
<evidence type="ECO:0000256" key="1">
    <source>
        <dbReference type="ARBA" id="ARBA00022490"/>
    </source>
</evidence>
<name>A0A198ULV6_MORCA</name>